<dbReference type="InterPro" id="IPR032675">
    <property type="entry name" value="LRR_dom_sf"/>
</dbReference>
<gene>
    <name evidence="1" type="ORF">2F2_21</name>
</gene>
<evidence type="ECO:0000313" key="1">
    <source>
        <dbReference type="EMBL" id="ASN69539.1"/>
    </source>
</evidence>
<protein>
    <recommendedName>
        <fullName evidence="2">Leucine-rich repeat domain-containing protein</fullName>
    </recommendedName>
</protein>
<proteinExistence type="predicted"/>
<name>A0A2H4J4N5_9CAUD</name>
<evidence type="ECO:0008006" key="2">
    <source>
        <dbReference type="Google" id="ProtNLM"/>
    </source>
</evidence>
<dbReference type="Pfam" id="PF13306">
    <property type="entry name" value="LRR_5"/>
    <property type="match status" value="1"/>
</dbReference>
<dbReference type="EMBL" id="MF417892">
    <property type="protein sequence ID" value="ASN69539.1"/>
    <property type="molecule type" value="Genomic_DNA"/>
</dbReference>
<organism evidence="1">
    <name type="scientific">uncultured Caudovirales phage</name>
    <dbReference type="NCBI Taxonomy" id="2100421"/>
    <lineage>
        <taxon>Viruses</taxon>
        <taxon>Duplodnaviria</taxon>
        <taxon>Heunggongvirae</taxon>
        <taxon>Uroviricota</taxon>
        <taxon>Caudoviricetes</taxon>
        <taxon>Peduoviridae</taxon>
        <taxon>Maltschvirus</taxon>
        <taxon>Maltschvirus maltsch</taxon>
    </lineage>
</organism>
<dbReference type="Gene3D" id="3.80.10.10">
    <property type="entry name" value="Ribonuclease Inhibitor"/>
    <property type="match status" value="1"/>
</dbReference>
<sequence>MTTYTTVADSNGDFIVPFSTEYSSGEKVTVTAEKDGAIKSIELFAPSEATGGGVIQFSGNMIDFPWNIGNITLEQGIGESIGNYAFYAAQSHLSIFKRATGLSINAEIKNIGRYAFFDWSNAAFLNLPPSIESVDERAFQLWQALTSVSFPASLKTIGSFAFLSSSVLSTVIFNSAQPPVCGASIFSGADPNLKIYVPSQSFEAYQSAEGLSEYASIMSGY</sequence>
<reference evidence="1" key="1">
    <citation type="submission" date="2017-06" db="EMBL/GenBank/DDBJ databases">
        <title>Novel phages from South African skin metaviromes.</title>
        <authorList>
            <person name="van Zyl L.J."/>
            <person name="Abrahams Y."/>
            <person name="Stander E.A."/>
            <person name="Kirby B.M."/>
            <person name="Clavaud C."/>
            <person name="Farcet C."/>
            <person name="Breton L."/>
            <person name="Trindade M.I."/>
        </authorList>
    </citation>
    <scope>NUCLEOTIDE SEQUENCE</scope>
</reference>
<accession>A0A2H4J4N5</accession>
<dbReference type="InterPro" id="IPR026906">
    <property type="entry name" value="LRR_5"/>
</dbReference>